<dbReference type="Pfam" id="PF13181">
    <property type="entry name" value="TPR_8"/>
    <property type="match status" value="2"/>
</dbReference>
<dbReference type="Pfam" id="PF14559">
    <property type="entry name" value="TPR_19"/>
    <property type="match status" value="1"/>
</dbReference>
<protein>
    <submittedName>
        <fullName evidence="4">Cytochrome c biosynthesis protein</fullName>
    </submittedName>
</protein>
<evidence type="ECO:0000313" key="5">
    <source>
        <dbReference type="Proteomes" id="UP001319865"/>
    </source>
</evidence>
<name>A0ABM7UXS8_9FLAO</name>
<evidence type="ECO:0000256" key="2">
    <source>
        <dbReference type="ARBA" id="ARBA00022803"/>
    </source>
</evidence>
<dbReference type="EMBL" id="AP025183">
    <property type="protein sequence ID" value="BDB52217.1"/>
    <property type="molecule type" value="Genomic_DNA"/>
</dbReference>
<dbReference type="PROSITE" id="PS50293">
    <property type="entry name" value="TPR_REGION"/>
    <property type="match status" value="1"/>
</dbReference>
<evidence type="ECO:0000313" key="4">
    <source>
        <dbReference type="EMBL" id="BDB52217.1"/>
    </source>
</evidence>
<evidence type="ECO:0000256" key="3">
    <source>
        <dbReference type="PROSITE-ProRule" id="PRU00339"/>
    </source>
</evidence>
<dbReference type="InterPro" id="IPR019734">
    <property type="entry name" value="TPR_rpt"/>
</dbReference>
<keyword evidence="2 3" id="KW-0802">TPR repeat</keyword>
<dbReference type="SMART" id="SM00028">
    <property type="entry name" value="TPR"/>
    <property type="match status" value="4"/>
</dbReference>
<sequence length="380" mass="43838">MTQTEPEEIAMVSDEFQDSFYESLLQKGIENYDKAIAALEKCLLSQPNNATVHFELGKNYLALKQYENAYQAFQKATQIEPKNKWFWTGIYDLSFQTKNYERAMTAVQQLILFDERNKDDLIPLYMATNQSEKALTLIGEMNAKYGKSQERTQFKNQILLATKNQSSDWKELSEFKNYLDANDGNQAVQTMNSILANAQIPNAVKHRVFNEFLIFAYNNPQYEGALENAISVFDSDKEVNVAQAIGKFYQNKNNTEKAIRFYELALQKEVGIVETNLLLLQAYTTAKKFQKLAKKAEEGMELYPSQAYFYFYFGLANNQMRQFNKAKEALETGLDFVIDDLDLEINFNLQLAEAYNGLGDFKKKDSFFAKANQLIQKKKK</sequence>
<proteinExistence type="predicted"/>
<reference evidence="4 5" key="2">
    <citation type="journal article" date="2022" name="Microorganisms">
        <title>Complete Genome Sequences of Two Flavobacterium ammonificans Strains and a Flavobacterium ammoniigenes Strain of Ammonifying Bacterioplankton Isolated from Surface River Water.</title>
        <authorList>
            <person name="Suda W."/>
            <person name="Ogata Y."/>
            <person name="Shindo C."/>
            <person name="Watanabe K."/>
        </authorList>
    </citation>
    <scope>NUCLEOTIDE SEQUENCE [LARGE SCALE GENOMIC DNA]</scope>
    <source>
        <strain evidence="4 5">GENT11</strain>
    </source>
</reference>
<keyword evidence="1" id="KW-0677">Repeat</keyword>
<dbReference type="PROSITE" id="PS50005">
    <property type="entry name" value="TPR"/>
    <property type="match status" value="1"/>
</dbReference>
<feature type="repeat" description="TPR" evidence="3">
    <location>
        <begin position="50"/>
        <end position="83"/>
    </location>
</feature>
<dbReference type="PANTHER" id="PTHR44943">
    <property type="entry name" value="CELLULOSE SYNTHASE OPERON PROTEIN C"/>
    <property type="match status" value="1"/>
</dbReference>
<dbReference type="SUPFAM" id="SSF48452">
    <property type="entry name" value="TPR-like"/>
    <property type="match status" value="1"/>
</dbReference>
<dbReference type="PANTHER" id="PTHR44943:SF8">
    <property type="entry name" value="TPR REPEAT-CONTAINING PROTEIN MJ0263"/>
    <property type="match status" value="1"/>
</dbReference>
<dbReference type="Proteomes" id="UP001319865">
    <property type="component" value="Chromosome"/>
</dbReference>
<keyword evidence="5" id="KW-1185">Reference proteome</keyword>
<organism evidence="4 5">
    <name type="scientific">Flavobacterium ammonificans</name>
    <dbReference type="NCBI Taxonomy" id="1751056"/>
    <lineage>
        <taxon>Bacteria</taxon>
        <taxon>Pseudomonadati</taxon>
        <taxon>Bacteroidota</taxon>
        <taxon>Flavobacteriia</taxon>
        <taxon>Flavobacteriales</taxon>
        <taxon>Flavobacteriaceae</taxon>
        <taxon>Flavobacterium</taxon>
    </lineage>
</organism>
<evidence type="ECO:0000256" key="1">
    <source>
        <dbReference type="ARBA" id="ARBA00022737"/>
    </source>
</evidence>
<accession>A0ABM7UXS8</accession>
<gene>
    <name evidence="4" type="ORF">GENT11_05290</name>
</gene>
<dbReference type="InterPro" id="IPR011990">
    <property type="entry name" value="TPR-like_helical_dom_sf"/>
</dbReference>
<reference evidence="4 5" key="1">
    <citation type="journal article" date="2022" name="Int. J. Syst. Evol. Microbiol.">
        <title>Flavobacterium ammonificans sp. nov. and Flavobacterium ammoniigenes sp. nov., ammonifying bacteria isolated from surface river water.</title>
        <authorList>
            <person name="Watanabe K."/>
            <person name="Kitamura T."/>
            <person name="Ogata Y."/>
            <person name="Shindo C."/>
            <person name="Suda W."/>
        </authorList>
    </citation>
    <scope>NUCLEOTIDE SEQUENCE [LARGE SCALE GENOMIC DNA]</scope>
    <source>
        <strain evidence="4 5">GENT11</strain>
    </source>
</reference>
<dbReference type="Gene3D" id="1.25.40.10">
    <property type="entry name" value="Tetratricopeptide repeat domain"/>
    <property type="match status" value="2"/>
</dbReference>
<dbReference type="InterPro" id="IPR051685">
    <property type="entry name" value="Ycf3/AcsC/BcsC/TPR_MFPF"/>
</dbReference>